<organism evidence="1 2">
    <name type="scientific">Pseudomonas syringae pv. primulae</name>
    <dbReference type="NCBI Taxonomy" id="251707"/>
    <lineage>
        <taxon>Bacteria</taxon>
        <taxon>Pseudomonadati</taxon>
        <taxon>Pseudomonadota</taxon>
        <taxon>Gammaproteobacteria</taxon>
        <taxon>Pseudomonadales</taxon>
        <taxon>Pseudomonadaceae</taxon>
        <taxon>Pseudomonas</taxon>
    </lineage>
</organism>
<proteinExistence type="predicted"/>
<accession>A0A0P9YLA8</accession>
<dbReference type="PATRIC" id="fig|251707.3.peg.1636"/>
<protein>
    <submittedName>
        <fullName evidence="1">Uncharacterized protein</fullName>
    </submittedName>
</protein>
<reference evidence="1 2" key="1">
    <citation type="submission" date="2015-09" db="EMBL/GenBank/DDBJ databases">
        <title>Genome announcement of multiple Pseudomonas syringae strains.</title>
        <authorList>
            <person name="Thakur S."/>
            <person name="Wang P.W."/>
            <person name="Gong Y."/>
            <person name="Weir B.S."/>
            <person name="Guttman D.S."/>
        </authorList>
    </citation>
    <scope>NUCLEOTIDE SEQUENCE [LARGE SCALE GENOMIC DNA]</scope>
    <source>
        <strain evidence="1 2">ICMP3956</strain>
    </source>
</reference>
<sequence length="115" mass="12651">MPTFETVLTPAHRPDSWSSASHTCCVRYQILAEAEPALLCQVLNLFAMQYLTPCHIEVTRENGLLAIDVQVDGLSWHRAGVIGEKMRNLIDVCSVELTHSESLQPSETFVALAAG</sequence>
<dbReference type="EMBL" id="LJRC01000077">
    <property type="protein sequence ID" value="KPY38940.1"/>
    <property type="molecule type" value="Genomic_DNA"/>
</dbReference>
<evidence type="ECO:0000313" key="2">
    <source>
        <dbReference type="Proteomes" id="UP000050562"/>
    </source>
</evidence>
<dbReference type="AlphaFoldDB" id="A0A0P9YLA8"/>
<name>A0A0P9YLA8_9PSED</name>
<dbReference type="RefSeq" id="WP_029242931.1">
    <property type="nucleotide sequence ID" value="NZ_LJRC01000077.1"/>
</dbReference>
<evidence type="ECO:0000313" key="1">
    <source>
        <dbReference type="EMBL" id="KPY38940.1"/>
    </source>
</evidence>
<dbReference type="Proteomes" id="UP000050562">
    <property type="component" value="Unassembled WGS sequence"/>
</dbReference>
<gene>
    <name evidence="1" type="ORF">ALO52_01262</name>
</gene>
<comment type="caution">
    <text evidence="1">The sequence shown here is derived from an EMBL/GenBank/DDBJ whole genome shotgun (WGS) entry which is preliminary data.</text>
</comment>